<dbReference type="EMBL" id="GQ340799">
    <property type="protein sequence ID" value="ACW82530.1"/>
    <property type="molecule type" value="Genomic_DNA"/>
</dbReference>
<name>D0E501_9PSEU</name>
<dbReference type="AlphaFoldDB" id="D0E501"/>
<sequence length="151" mass="15912">APTPAGVDLEVDGLPAVLAVRKGPAQARRDHLRVPASARTMVERLGAPTAAYENRGAHRIPLQAGLVSCSVHGWWKAVLQMEFLTRGSGALVHWTVREETAREEGEAQVELPALVGLAGDACGHAGVRVRAPAAGVAVGLEADLMDDDGWR</sequence>
<feature type="non-terminal residue" evidence="1">
    <location>
        <position position="151"/>
    </location>
</feature>
<organism evidence="1">
    <name type="scientific">Amycolatopsis sp. A00089</name>
    <dbReference type="NCBI Taxonomy" id="452235"/>
    <lineage>
        <taxon>Bacteria</taxon>
        <taxon>Bacillati</taxon>
        <taxon>Actinomycetota</taxon>
        <taxon>Actinomycetes</taxon>
        <taxon>Pseudonocardiales</taxon>
        <taxon>Pseudonocardiaceae</taxon>
        <taxon>Amycolatopsis</taxon>
    </lineage>
</organism>
<accession>D0E501</accession>
<proteinExistence type="predicted"/>
<feature type="non-terminal residue" evidence="1">
    <location>
        <position position="1"/>
    </location>
</feature>
<reference evidence="1" key="1">
    <citation type="journal article" date="2009" name="Curr. Microbiol.">
        <title>Diversities within genotypes, bioactivity and biosynthetic genes of endophytic actinomycetes isolated from three pharmaceutical plants.</title>
        <authorList>
            <person name="Wu Y."/>
            <person name="Lu C."/>
            <person name="Qian X."/>
            <person name="Huang Y."/>
            <person name="Shen Y."/>
        </authorList>
    </citation>
    <scope>NUCLEOTIDE SEQUENCE</scope>
    <source>
        <strain evidence="1">A00089</strain>
    </source>
</reference>
<protein>
    <submittedName>
        <fullName evidence="1">Epoxidase</fullName>
    </submittedName>
</protein>
<evidence type="ECO:0000313" key="1">
    <source>
        <dbReference type="EMBL" id="ACW82530.1"/>
    </source>
</evidence>